<keyword evidence="3" id="KW-1185">Reference proteome</keyword>
<feature type="compositionally biased region" description="Polar residues" evidence="1">
    <location>
        <begin position="269"/>
        <end position="296"/>
    </location>
</feature>
<dbReference type="OrthoDB" id="10675366at2759"/>
<protein>
    <submittedName>
        <fullName evidence="2">Uncharacterized protein</fullName>
    </submittedName>
</protein>
<feature type="region of interest" description="Disordered" evidence="1">
    <location>
        <begin position="314"/>
        <end position="367"/>
    </location>
</feature>
<name>A0A7R8YVC1_HERIL</name>
<dbReference type="InParanoid" id="A0A7R8YVC1"/>
<gene>
    <name evidence="2" type="ORF">HERILL_LOCUS8971</name>
</gene>
<feature type="compositionally biased region" description="Low complexity" evidence="1">
    <location>
        <begin position="336"/>
        <end position="353"/>
    </location>
</feature>
<reference evidence="2 3" key="1">
    <citation type="submission" date="2020-11" db="EMBL/GenBank/DDBJ databases">
        <authorList>
            <person name="Wallbank WR R."/>
            <person name="Pardo Diaz C."/>
            <person name="Kozak K."/>
            <person name="Martin S."/>
            <person name="Jiggins C."/>
            <person name="Moest M."/>
            <person name="Warren A I."/>
            <person name="Generalovic N T."/>
            <person name="Byers J.R.P. K."/>
            <person name="Montejo-Kovacevich G."/>
            <person name="Yen C E."/>
        </authorList>
    </citation>
    <scope>NUCLEOTIDE SEQUENCE [LARGE SCALE GENOMIC DNA]</scope>
</reference>
<evidence type="ECO:0000313" key="3">
    <source>
        <dbReference type="Proteomes" id="UP000594454"/>
    </source>
</evidence>
<sequence length="367" mass="40882">MSSMTNLWNEQQGQSPQDKIEADQFLIDYLYDGSSASVSNEKRSDSRVVETIPGKTKTTDVAKSNYMIYSTRRTKYPQTHYPKKQSTYNVKSTKKDRGPLYRALNGPNPVSFERLLHFYDYLDESYEDTSNSDPNCTKNIESMLGKFLKAITSVIKRPVVVNTNVCCPQTSPAQPNSDNLANPQPTTSKPPLLESLYTSLAQNSRYASNHKDIVEQLHRLLESIGHPREKNSDKKAIIPDTSENVPVQSLSETTPISTTISLEKETMQDTENSFPESTSTLFDVTSTTPPSQRTVTSTIEAKSAETEMEFPSILDDNFYSTPPSTQLPPESQTYQTTDTTTGDGSSAEAATEADSTKLKRKKTSAFK</sequence>
<accession>A0A7R8YVC1</accession>
<feature type="compositionally biased region" description="Polar residues" evidence="1">
    <location>
        <begin position="318"/>
        <end position="335"/>
    </location>
</feature>
<organism evidence="2 3">
    <name type="scientific">Hermetia illucens</name>
    <name type="common">Black soldier fly</name>
    <dbReference type="NCBI Taxonomy" id="343691"/>
    <lineage>
        <taxon>Eukaryota</taxon>
        <taxon>Metazoa</taxon>
        <taxon>Ecdysozoa</taxon>
        <taxon>Arthropoda</taxon>
        <taxon>Hexapoda</taxon>
        <taxon>Insecta</taxon>
        <taxon>Pterygota</taxon>
        <taxon>Neoptera</taxon>
        <taxon>Endopterygota</taxon>
        <taxon>Diptera</taxon>
        <taxon>Brachycera</taxon>
        <taxon>Stratiomyomorpha</taxon>
        <taxon>Stratiomyidae</taxon>
        <taxon>Hermetiinae</taxon>
        <taxon>Hermetia</taxon>
    </lineage>
</organism>
<feature type="compositionally biased region" description="Basic residues" evidence="1">
    <location>
        <begin position="358"/>
        <end position="367"/>
    </location>
</feature>
<dbReference type="AlphaFoldDB" id="A0A7R8YVC1"/>
<feature type="compositionally biased region" description="Polar residues" evidence="1">
    <location>
        <begin position="170"/>
        <end position="189"/>
    </location>
</feature>
<feature type="region of interest" description="Disordered" evidence="1">
    <location>
        <begin position="78"/>
        <end position="104"/>
    </location>
</feature>
<dbReference type="EMBL" id="LR899011">
    <property type="protein sequence ID" value="CAD7086179.1"/>
    <property type="molecule type" value="Genomic_DNA"/>
</dbReference>
<dbReference type="Proteomes" id="UP000594454">
    <property type="component" value="Chromosome 3"/>
</dbReference>
<feature type="region of interest" description="Disordered" evidence="1">
    <location>
        <begin position="266"/>
        <end position="296"/>
    </location>
</feature>
<evidence type="ECO:0000256" key="1">
    <source>
        <dbReference type="SAM" id="MobiDB-lite"/>
    </source>
</evidence>
<proteinExistence type="predicted"/>
<evidence type="ECO:0000313" key="2">
    <source>
        <dbReference type="EMBL" id="CAD7086179.1"/>
    </source>
</evidence>
<feature type="region of interest" description="Disordered" evidence="1">
    <location>
        <begin position="170"/>
        <end position="192"/>
    </location>
</feature>